<dbReference type="eggNOG" id="KOG2792">
    <property type="taxonomic scope" value="Eukaryota"/>
</dbReference>
<dbReference type="GO" id="GO:0033617">
    <property type="term" value="P:mitochondrial respiratory chain complex IV assembly"/>
    <property type="evidence" value="ECO:0007669"/>
    <property type="project" value="TreeGrafter"/>
</dbReference>
<feature type="transmembrane region" description="Helical" evidence="12">
    <location>
        <begin position="73"/>
        <end position="90"/>
    </location>
</feature>
<dbReference type="GeneID" id="20676898"/>
<evidence type="ECO:0000313" key="14">
    <source>
        <dbReference type="EMBL" id="ETW84649.1"/>
    </source>
</evidence>
<evidence type="ECO:0000256" key="8">
    <source>
        <dbReference type="PIRNR" id="PIRNR037736"/>
    </source>
</evidence>
<feature type="region of interest" description="Disordered" evidence="11">
    <location>
        <begin position="13"/>
        <end position="62"/>
    </location>
</feature>
<evidence type="ECO:0000256" key="9">
    <source>
        <dbReference type="PIRSR" id="PIRSR037736-1"/>
    </source>
</evidence>
<dbReference type="Gene3D" id="3.40.30.10">
    <property type="entry name" value="Glutaredoxin"/>
    <property type="match status" value="1"/>
</dbReference>
<dbReference type="PANTHER" id="PTHR12151">
    <property type="entry name" value="ELECTRON TRANSPORT PROTIN SCO1/SENC FAMILY MEMBER"/>
    <property type="match status" value="1"/>
</dbReference>
<feature type="binding site" evidence="9">
    <location>
        <position position="150"/>
    </location>
    <ligand>
        <name>Cu cation</name>
        <dbReference type="ChEBI" id="CHEBI:23378"/>
    </ligand>
</feature>
<evidence type="ECO:0000256" key="10">
    <source>
        <dbReference type="PIRSR" id="PIRSR603782-2"/>
    </source>
</evidence>
<proteinExistence type="inferred from homology"/>
<evidence type="ECO:0000256" key="11">
    <source>
        <dbReference type="SAM" id="MobiDB-lite"/>
    </source>
</evidence>
<keyword evidence="4 8" id="KW-0999">Mitochondrion inner membrane</keyword>
<dbReference type="PROSITE" id="PS51352">
    <property type="entry name" value="THIOREDOXIN_2"/>
    <property type="match status" value="1"/>
</dbReference>
<accession>W4KFZ6</accession>
<keyword evidence="7 12" id="KW-0472">Membrane</keyword>
<dbReference type="HOGENOM" id="CLU_050131_0_3_1"/>
<dbReference type="InterPro" id="IPR017276">
    <property type="entry name" value="Synth_of_cyt-c-oxidase_Sco1/2"/>
</dbReference>
<feature type="disulfide bond" description="Redox-active" evidence="10">
    <location>
        <begin position="146"/>
        <end position="150"/>
    </location>
</feature>
<dbReference type="KEGG" id="hir:HETIRDRAFT_458297"/>
<keyword evidence="6 8" id="KW-0496">Mitochondrion</keyword>
<keyword evidence="12" id="KW-0812">Transmembrane</keyword>
<dbReference type="EMBL" id="KI925456">
    <property type="protein sequence ID" value="ETW84649.1"/>
    <property type="molecule type" value="Genomic_DNA"/>
</dbReference>
<dbReference type="InterPro" id="IPR036249">
    <property type="entry name" value="Thioredoxin-like_sf"/>
</dbReference>
<dbReference type="Pfam" id="PF02630">
    <property type="entry name" value="SCO1-SenC"/>
    <property type="match status" value="1"/>
</dbReference>
<keyword evidence="5 9" id="KW-0186">Copper</keyword>
<dbReference type="GO" id="GO:0016531">
    <property type="term" value="F:copper chaperone activity"/>
    <property type="evidence" value="ECO:0007669"/>
    <property type="project" value="InterPro"/>
</dbReference>
<feature type="binding site" evidence="9">
    <location>
        <position position="237"/>
    </location>
    <ligand>
        <name>Cu cation</name>
        <dbReference type="ChEBI" id="CHEBI:23378"/>
    </ligand>
</feature>
<name>W4KFZ6_HETIT</name>
<feature type="domain" description="Thioredoxin" evidence="13">
    <location>
        <begin position="108"/>
        <end position="272"/>
    </location>
</feature>
<dbReference type="GO" id="GO:0006878">
    <property type="term" value="P:intracellular copper ion homeostasis"/>
    <property type="evidence" value="ECO:0007669"/>
    <property type="project" value="UniProtKB-UniRule"/>
</dbReference>
<dbReference type="AlphaFoldDB" id="W4KFZ6"/>
<comment type="similarity">
    <text evidence="2 8">Belongs to the SCO1/2 family.</text>
</comment>
<evidence type="ECO:0000256" key="6">
    <source>
        <dbReference type="ARBA" id="ARBA00023128"/>
    </source>
</evidence>
<dbReference type="STRING" id="747525.W4KFZ6"/>
<dbReference type="GO" id="GO:0005507">
    <property type="term" value="F:copper ion binding"/>
    <property type="evidence" value="ECO:0007669"/>
    <property type="project" value="InterPro"/>
</dbReference>
<evidence type="ECO:0000256" key="5">
    <source>
        <dbReference type="ARBA" id="ARBA00023008"/>
    </source>
</evidence>
<comment type="subcellular location">
    <subcellularLocation>
        <location evidence="1 8">Mitochondrion inner membrane</location>
    </subcellularLocation>
</comment>
<evidence type="ECO:0000256" key="12">
    <source>
        <dbReference type="SAM" id="Phobius"/>
    </source>
</evidence>
<dbReference type="GO" id="GO:0005743">
    <property type="term" value="C:mitochondrial inner membrane"/>
    <property type="evidence" value="ECO:0007669"/>
    <property type="project" value="UniProtKB-SubCell"/>
</dbReference>
<dbReference type="InterPro" id="IPR013766">
    <property type="entry name" value="Thioredoxin_domain"/>
</dbReference>
<keyword evidence="3 9" id="KW-0479">Metal-binding</keyword>
<dbReference type="PIRSF" id="PIRSF037736">
    <property type="entry name" value="SCO1"/>
    <property type="match status" value="1"/>
</dbReference>
<dbReference type="SUPFAM" id="SSF52833">
    <property type="entry name" value="Thioredoxin-like"/>
    <property type="match status" value="1"/>
</dbReference>
<evidence type="ECO:0000313" key="15">
    <source>
        <dbReference type="Proteomes" id="UP000030671"/>
    </source>
</evidence>
<evidence type="ECO:0000256" key="1">
    <source>
        <dbReference type="ARBA" id="ARBA00004273"/>
    </source>
</evidence>
<sequence length="282" mass="31363">MHSSLQHISRALPRARTSLAVPQPQHPSTLRSAALKKTQRGPDISGRRAYSQKNTTPAGERDKATVGVFTPKAAALFVLAGAGLFFYFRWEKQRLLEAKEKEKESRSVGRAHVGGPFEMLTHEGNPFTEKDLLGKWSLIYFGFTNCPDICPDELDKMSAAVDEIDKAYGPIVQPIFISVDPARDTVPQVARYVADFHPRLVGLTGTYAAAKAACKAYRVYFSTPKDAQPGDDYLVDHSIFFYFMDPDGKFVDAFGKSSEAGDVVERVKKEVEEWRAEKGRVV</sequence>
<evidence type="ECO:0000256" key="7">
    <source>
        <dbReference type="ARBA" id="ARBA00023136"/>
    </source>
</evidence>
<keyword evidence="12" id="KW-1133">Transmembrane helix</keyword>
<gene>
    <name evidence="14" type="ORF">HETIRDRAFT_458297</name>
</gene>
<dbReference type="InterPro" id="IPR003782">
    <property type="entry name" value="SCO1/SenC"/>
</dbReference>
<dbReference type="PANTHER" id="PTHR12151:SF5">
    <property type="entry name" value="AT19154P"/>
    <property type="match status" value="1"/>
</dbReference>
<reference evidence="14 15" key="1">
    <citation type="journal article" date="2012" name="New Phytol.">
        <title>Insight into trade-off between wood decay and parasitism from the genome of a fungal forest pathogen.</title>
        <authorList>
            <person name="Olson A."/>
            <person name="Aerts A."/>
            <person name="Asiegbu F."/>
            <person name="Belbahri L."/>
            <person name="Bouzid O."/>
            <person name="Broberg A."/>
            <person name="Canback B."/>
            <person name="Coutinho P.M."/>
            <person name="Cullen D."/>
            <person name="Dalman K."/>
            <person name="Deflorio G."/>
            <person name="van Diepen L.T."/>
            <person name="Dunand C."/>
            <person name="Duplessis S."/>
            <person name="Durling M."/>
            <person name="Gonthier P."/>
            <person name="Grimwood J."/>
            <person name="Fossdal C.G."/>
            <person name="Hansson D."/>
            <person name="Henrissat B."/>
            <person name="Hietala A."/>
            <person name="Himmelstrand K."/>
            <person name="Hoffmeister D."/>
            <person name="Hogberg N."/>
            <person name="James T.Y."/>
            <person name="Karlsson M."/>
            <person name="Kohler A."/>
            <person name="Kues U."/>
            <person name="Lee Y.H."/>
            <person name="Lin Y.C."/>
            <person name="Lind M."/>
            <person name="Lindquist E."/>
            <person name="Lombard V."/>
            <person name="Lucas S."/>
            <person name="Lunden K."/>
            <person name="Morin E."/>
            <person name="Murat C."/>
            <person name="Park J."/>
            <person name="Raffaello T."/>
            <person name="Rouze P."/>
            <person name="Salamov A."/>
            <person name="Schmutz J."/>
            <person name="Solheim H."/>
            <person name="Stahlberg J."/>
            <person name="Velez H."/>
            <person name="de Vries R.P."/>
            <person name="Wiebenga A."/>
            <person name="Woodward S."/>
            <person name="Yakovlev I."/>
            <person name="Garbelotto M."/>
            <person name="Martin F."/>
            <person name="Grigoriev I.V."/>
            <person name="Stenlid J."/>
        </authorList>
    </citation>
    <scope>NUCLEOTIDE SEQUENCE [LARGE SCALE GENOMIC DNA]</scope>
    <source>
        <strain evidence="14 15">TC 32-1</strain>
    </source>
</reference>
<dbReference type="InParanoid" id="W4KFZ6"/>
<dbReference type="FunFam" id="3.40.30.10:FF:000013">
    <property type="entry name" value="Blast:Protein SCO1 homolog, mitochondrial"/>
    <property type="match status" value="1"/>
</dbReference>
<dbReference type="FunCoup" id="W4KFZ6">
    <property type="interactions" value="197"/>
</dbReference>
<evidence type="ECO:0000256" key="3">
    <source>
        <dbReference type="ARBA" id="ARBA00022723"/>
    </source>
</evidence>
<keyword evidence="15" id="KW-1185">Reference proteome</keyword>
<dbReference type="OrthoDB" id="270009at2759"/>
<evidence type="ECO:0000256" key="2">
    <source>
        <dbReference type="ARBA" id="ARBA00010996"/>
    </source>
</evidence>
<evidence type="ECO:0000259" key="13">
    <source>
        <dbReference type="PROSITE" id="PS51352"/>
    </source>
</evidence>
<keyword evidence="10" id="KW-1015">Disulfide bond</keyword>
<dbReference type="RefSeq" id="XP_009544290.1">
    <property type="nucleotide sequence ID" value="XM_009545995.1"/>
</dbReference>
<organism evidence="14 15">
    <name type="scientific">Heterobasidion irregulare (strain TC 32-1)</name>
    <dbReference type="NCBI Taxonomy" id="747525"/>
    <lineage>
        <taxon>Eukaryota</taxon>
        <taxon>Fungi</taxon>
        <taxon>Dikarya</taxon>
        <taxon>Basidiomycota</taxon>
        <taxon>Agaricomycotina</taxon>
        <taxon>Agaricomycetes</taxon>
        <taxon>Russulales</taxon>
        <taxon>Bondarzewiaceae</taxon>
        <taxon>Heterobasidion</taxon>
        <taxon>Heterobasidion annosum species complex</taxon>
    </lineage>
</organism>
<evidence type="ECO:0000256" key="4">
    <source>
        <dbReference type="ARBA" id="ARBA00022792"/>
    </source>
</evidence>
<protein>
    <recommendedName>
        <fullName evidence="13">Thioredoxin domain-containing protein</fullName>
    </recommendedName>
</protein>
<dbReference type="Proteomes" id="UP000030671">
    <property type="component" value="Unassembled WGS sequence"/>
</dbReference>
<feature type="binding site" evidence="9">
    <location>
        <position position="146"/>
    </location>
    <ligand>
        <name>Cu cation</name>
        <dbReference type="ChEBI" id="CHEBI:23378"/>
    </ligand>
</feature>
<dbReference type="CDD" id="cd02968">
    <property type="entry name" value="SCO"/>
    <property type="match status" value="1"/>
</dbReference>